<accession>A0A1D7VVR8</accession>
<feature type="region of interest" description="Disordered" evidence="1">
    <location>
        <begin position="354"/>
        <end position="381"/>
    </location>
</feature>
<name>A0A1D7VVR8_9ACTN</name>
<keyword evidence="3" id="KW-1185">Reference proteome</keyword>
<dbReference type="EMBL" id="CP017157">
    <property type="protein sequence ID" value="AOP50588.1"/>
    <property type="molecule type" value="Genomic_DNA"/>
</dbReference>
<evidence type="ECO:0000256" key="1">
    <source>
        <dbReference type="SAM" id="MobiDB-lite"/>
    </source>
</evidence>
<dbReference type="KEGG" id="slc:SL103_33880"/>
<proteinExistence type="predicted"/>
<dbReference type="AlphaFoldDB" id="A0A1D7VVR8"/>
<evidence type="ECO:0000313" key="2">
    <source>
        <dbReference type="EMBL" id="AOP50588.1"/>
    </source>
</evidence>
<reference evidence="2 3" key="1">
    <citation type="submission" date="2016-09" db="EMBL/GenBank/DDBJ databases">
        <title>Complete genome sequencing of Streptomyces lydicus 103 and metabolic pathways analysis of antibiotic biosynthesis.</title>
        <authorList>
            <person name="Jia N."/>
            <person name="Ding M.-Z."/>
            <person name="Gao F."/>
            <person name="Yuan Y.-J."/>
        </authorList>
    </citation>
    <scope>NUCLEOTIDE SEQUENCE [LARGE SCALE GENOMIC DNA]</scope>
    <source>
        <strain evidence="2 3">103</strain>
    </source>
</reference>
<dbReference type="OrthoDB" id="3665323at2"/>
<sequence length="381" mass="40684">MLSTTGPSGAWAWAGLRLEPEPAMSENGAHLGLPEDQRRLEAATLEQVWLSRQWQPDGRAFELRYATAPDTTVTCTLLCRTHGADARTASAAALALRDALADTPRHVRAAPVEDAAELHAALVPFAGTPAGLAEVRKRLSWAWLQRRDTDFPLGVAFAPLGGEAVSWEPVWEALARERARTVVGVCLEPYAPPQELLGYLRYLTQEYGRLAQPGRPSPVFTQYIAPDPFAVHAAARYGEALAACAGRTYRLRISLAAEPAAPLPLAELLAATVAPAGAAPGGAVARAVPPHERAAAWAGLSGMQYTWLDTTYRQEVPQPLGGWEQLLADLVDVPQASAAFRFPYEIPGRPPLFSTARRGAGPAPGGSTAPAGGRDPYAPRF</sequence>
<evidence type="ECO:0000313" key="3">
    <source>
        <dbReference type="Proteomes" id="UP000094094"/>
    </source>
</evidence>
<feature type="compositionally biased region" description="Low complexity" evidence="1">
    <location>
        <begin position="354"/>
        <end position="374"/>
    </location>
</feature>
<protein>
    <submittedName>
        <fullName evidence="2">Uncharacterized protein</fullName>
    </submittedName>
</protein>
<dbReference type="Proteomes" id="UP000094094">
    <property type="component" value="Chromosome"/>
</dbReference>
<gene>
    <name evidence="2" type="ORF">SL103_33880</name>
</gene>
<organism evidence="2 3">
    <name type="scientific">Streptomyces lydicus</name>
    <dbReference type="NCBI Taxonomy" id="47763"/>
    <lineage>
        <taxon>Bacteria</taxon>
        <taxon>Bacillati</taxon>
        <taxon>Actinomycetota</taxon>
        <taxon>Actinomycetes</taxon>
        <taxon>Kitasatosporales</taxon>
        <taxon>Streptomycetaceae</taxon>
        <taxon>Streptomyces</taxon>
    </lineage>
</organism>